<dbReference type="AlphaFoldDB" id="A0A392QD74"/>
<evidence type="ECO:0000313" key="2">
    <source>
        <dbReference type="EMBL" id="MCI22104.1"/>
    </source>
</evidence>
<comment type="caution">
    <text evidence="2">The sequence shown here is derived from an EMBL/GenBank/DDBJ whole genome shotgun (WGS) entry which is preliminary data.</text>
</comment>
<accession>A0A392QD74</accession>
<protein>
    <recommendedName>
        <fullName evidence="4">Secreted protein</fullName>
    </recommendedName>
</protein>
<proteinExistence type="predicted"/>
<evidence type="ECO:0008006" key="4">
    <source>
        <dbReference type="Google" id="ProtNLM"/>
    </source>
</evidence>
<dbReference type="EMBL" id="LXQA010128662">
    <property type="protein sequence ID" value="MCI22104.1"/>
    <property type="molecule type" value="Genomic_DNA"/>
</dbReference>
<dbReference type="Proteomes" id="UP000265520">
    <property type="component" value="Unassembled WGS sequence"/>
</dbReference>
<feature type="chain" id="PRO_5017284880" description="Secreted protein" evidence="1">
    <location>
        <begin position="25"/>
        <end position="65"/>
    </location>
</feature>
<evidence type="ECO:0000313" key="3">
    <source>
        <dbReference type="Proteomes" id="UP000265520"/>
    </source>
</evidence>
<sequence length="65" mass="7168">MLQVAAPRAALCCCACFFSVSCAARRVDLRRVQLCLDCAWFVPSSCATRSLVLRRVQQCGVDQLT</sequence>
<feature type="signal peptide" evidence="1">
    <location>
        <begin position="1"/>
        <end position="24"/>
    </location>
</feature>
<reference evidence="2 3" key="1">
    <citation type="journal article" date="2018" name="Front. Plant Sci.">
        <title>Red Clover (Trifolium pratense) and Zigzag Clover (T. medium) - A Picture of Genomic Similarities and Differences.</title>
        <authorList>
            <person name="Dluhosova J."/>
            <person name="Istvanek J."/>
            <person name="Nedelnik J."/>
            <person name="Repkova J."/>
        </authorList>
    </citation>
    <scope>NUCLEOTIDE SEQUENCE [LARGE SCALE GENOMIC DNA]</scope>
    <source>
        <strain evidence="3">cv. 10/8</strain>
        <tissue evidence="2">Leaf</tissue>
    </source>
</reference>
<name>A0A392QD74_9FABA</name>
<organism evidence="2 3">
    <name type="scientific">Trifolium medium</name>
    <dbReference type="NCBI Taxonomy" id="97028"/>
    <lineage>
        <taxon>Eukaryota</taxon>
        <taxon>Viridiplantae</taxon>
        <taxon>Streptophyta</taxon>
        <taxon>Embryophyta</taxon>
        <taxon>Tracheophyta</taxon>
        <taxon>Spermatophyta</taxon>
        <taxon>Magnoliopsida</taxon>
        <taxon>eudicotyledons</taxon>
        <taxon>Gunneridae</taxon>
        <taxon>Pentapetalae</taxon>
        <taxon>rosids</taxon>
        <taxon>fabids</taxon>
        <taxon>Fabales</taxon>
        <taxon>Fabaceae</taxon>
        <taxon>Papilionoideae</taxon>
        <taxon>50 kb inversion clade</taxon>
        <taxon>NPAAA clade</taxon>
        <taxon>Hologalegina</taxon>
        <taxon>IRL clade</taxon>
        <taxon>Trifolieae</taxon>
        <taxon>Trifolium</taxon>
    </lineage>
</organism>
<keyword evidence="3" id="KW-1185">Reference proteome</keyword>
<keyword evidence="1" id="KW-0732">Signal</keyword>
<evidence type="ECO:0000256" key="1">
    <source>
        <dbReference type="SAM" id="SignalP"/>
    </source>
</evidence>